<evidence type="ECO:0000259" key="2">
    <source>
        <dbReference type="PROSITE" id="PS50022"/>
    </source>
</evidence>
<evidence type="ECO:0000256" key="1">
    <source>
        <dbReference type="SAM" id="MobiDB-lite"/>
    </source>
</evidence>
<dbReference type="SUPFAM" id="SSF49785">
    <property type="entry name" value="Galactose-binding domain-like"/>
    <property type="match status" value="1"/>
</dbReference>
<comment type="caution">
    <text evidence="3">The sequence shown here is derived from an EMBL/GenBank/DDBJ whole genome shotgun (WGS) entry which is preliminary data.</text>
</comment>
<dbReference type="Proteomes" id="UP001169760">
    <property type="component" value="Unassembled WGS sequence"/>
</dbReference>
<dbReference type="Pfam" id="PF14200">
    <property type="entry name" value="RicinB_lectin_2"/>
    <property type="match status" value="1"/>
</dbReference>
<feature type="region of interest" description="Disordered" evidence="1">
    <location>
        <begin position="741"/>
        <end position="762"/>
    </location>
</feature>
<proteinExistence type="predicted"/>
<accession>A0AAW7X9Q0</accession>
<gene>
    <name evidence="3" type="ORF">Q4521_17500</name>
</gene>
<dbReference type="InterPro" id="IPR000421">
    <property type="entry name" value="FA58C"/>
</dbReference>
<evidence type="ECO:0000313" key="4">
    <source>
        <dbReference type="Proteomes" id="UP001169760"/>
    </source>
</evidence>
<dbReference type="Pfam" id="PF00754">
    <property type="entry name" value="F5_F8_type_C"/>
    <property type="match status" value="1"/>
</dbReference>
<dbReference type="SUPFAM" id="SSF50370">
    <property type="entry name" value="Ricin B-like lectins"/>
    <property type="match status" value="1"/>
</dbReference>
<dbReference type="EMBL" id="JAUOPB010000013">
    <property type="protein sequence ID" value="MDO6424285.1"/>
    <property type="molecule type" value="Genomic_DNA"/>
</dbReference>
<feature type="compositionally biased region" description="Polar residues" evidence="1">
    <location>
        <begin position="744"/>
        <end position="762"/>
    </location>
</feature>
<dbReference type="PROSITE" id="PS50231">
    <property type="entry name" value="RICIN_B_LECTIN"/>
    <property type="match status" value="1"/>
</dbReference>
<dbReference type="InterPro" id="IPR000772">
    <property type="entry name" value="Ricin_B_lectin"/>
</dbReference>
<dbReference type="InterPro" id="IPR035992">
    <property type="entry name" value="Ricin_B-like_lectins"/>
</dbReference>
<dbReference type="PROSITE" id="PS50022">
    <property type="entry name" value="FA58C_3"/>
    <property type="match status" value="1"/>
</dbReference>
<sequence length="762" mass="82371">MVKRNASNYAIDGNNGGVNGQDTYLWSENENNVNQQWYEIDRGNGYYSYQKVATNYCLDGNHGGDNAQNVYLWTCNDGNQNQHWRKVDVGDGHYRLEKRNASGYSIDGNKGGTDGQSIYLWASSDSNQNQHWKFNYLNGTAKSQLSNSSWSLSSATNSNGLSYMIDGDISSRWSTGVKQAAGQAFVINFNERVFFDRIVLSNAKNQNDYPRSYRVSVSNDGTNWVQVASGSGSFGLSIIDFSDQLASYVKLEQTGSDSYYWWSVDEIEVWANAAGSEYEGGTPVVGASPYRGNTTYVGGGGHVAGALQTSCDTPSGYSVVSSLAQMRSAMAQSNVKVALAPGLYEMDSEDTNLFTSQILPGGKDAEVLFPVTGSNSVYDFRCAKIEFHTDLWEVFWRDEVVQLRTIGNNNKIYNLTIEDIGTTDPQGGALNILMDGRDNLLEGAVITARGSEPYGLGDAYGKGGGPVLWHRKHSVALIRGLRNTVKQSTFYNYAYGHSVFMQASDDTVIDGVYVQGELRSTADMLASNNPRFADADARAASVNYITEWGYTLPAGYWMSLQEDGIRAYNGGITVVDGVESTGAAHNVTVLNSVVRHNRSGVVLVHASGTKYVENTTVIGNESGFGIGSGDIVNCYADASVGPVLSFAYSSDSGTTADITVLPTDGSKNGSGALAYIGGRNHHVTLRATSSVIDPNLEIRVSGDKKNIRMLNGNLDYQNNLTTTNSVVNNYTNYPLVLDDDASGVSGQSDGPVSGNTGNNSIR</sequence>
<reference evidence="3" key="1">
    <citation type="submission" date="2023-07" db="EMBL/GenBank/DDBJ databases">
        <title>Genome content predicts the carbon catabolic preferences of heterotrophic bacteria.</title>
        <authorList>
            <person name="Gralka M."/>
        </authorList>
    </citation>
    <scope>NUCLEOTIDE SEQUENCE</scope>
    <source>
        <strain evidence="3">I3M17_2</strain>
    </source>
</reference>
<dbReference type="RefSeq" id="WP_303493661.1">
    <property type="nucleotide sequence ID" value="NZ_JAUOPB010000013.1"/>
</dbReference>
<protein>
    <submittedName>
        <fullName evidence="3">RICIN domain-containing protein</fullName>
    </submittedName>
</protein>
<name>A0AAW7X9Q0_9GAMM</name>
<evidence type="ECO:0000313" key="3">
    <source>
        <dbReference type="EMBL" id="MDO6424285.1"/>
    </source>
</evidence>
<feature type="domain" description="F5/8 type C" evidence="2">
    <location>
        <begin position="129"/>
        <end position="272"/>
    </location>
</feature>
<dbReference type="Gene3D" id="2.80.10.50">
    <property type="match status" value="1"/>
</dbReference>
<dbReference type="InterPro" id="IPR008979">
    <property type="entry name" value="Galactose-bd-like_sf"/>
</dbReference>
<dbReference type="AlphaFoldDB" id="A0AAW7X9Q0"/>
<organism evidence="3 4">
    <name type="scientific">Saccharophagus degradans</name>
    <dbReference type="NCBI Taxonomy" id="86304"/>
    <lineage>
        <taxon>Bacteria</taxon>
        <taxon>Pseudomonadati</taxon>
        <taxon>Pseudomonadota</taxon>
        <taxon>Gammaproteobacteria</taxon>
        <taxon>Cellvibrionales</taxon>
        <taxon>Cellvibrionaceae</taxon>
        <taxon>Saccharophagus</taxon>
    </lineage>
</organism>
<dbReference type="Gene3D" id="2.60.120.260">
    <property type="entry name" value="Galactose-binding domain-like"/>
    <property type="match status" value="1"/>
</dbReference>